<evidence type="ECO:0008006" key="3">
    <source>
        <dbReference type="Google" id="ProtNLM"/>
    </source>
</evidence>
<reference evidence="1 2" key="1">
    <citation type="journal article" date="2016" name="Nat. Commun.">
        <title>Thousands of microbial genomes shed light on interconnected biogeochemical processes in an aquifer system.</title>
        <authorList>
            <person name="Anantharaman K."/>
            <person name="Brown C.T."/>
            <person name="Hug L.A."/>
            <person name="Sharon I."/>
            <person name="Castelle C.J."/>
            <person name="Probst A.J."/>
            <person name="Thomas B.C."/>
            <person name="Singh A."/>
            <person name="Wilkins M.J."/>
            <person name="Karaoz U."/>
            <person name="Brodie E.L."/>
            <person name="Williams K.H."/>
            <person name="Hubbard S.S."/>
            <person name="Banfield J.F."/>
        </authorList>
    </citation>
    <scope>NUCLEOTIDE SEQUENCE [LARGE SCALE GENOMIC DNA]</scope>
</reference>
<dbReference type="PANTHER" id="PTHR38471:SF2">
    <property type="entry name" value="FOUR HELIX BUNDLE PROTEIN"/>
    <property type="match status" value="1"/>
</dbReference>
<dbReference type="PANTHER" id="PTHR38471">
    <property type="entry name" value="FOUR HELIX BUNDLE PROTEIN"/>
    <property type="match status" value="1"/>
</dbReference>
<dbReference type="AlphaFoldDB" id="A0A1F7GZS7"/>
<sequence length="120" mass="14090">MQNQFEKLAVWKKTHKLVLLIYKLTSKFPSIEKFSLTDQLRRATISVVANIVEGNIRQSKKEFLQFLYISKGSLEEVKYYLLLSRDLKYMSEIDYLEVQELANECGKIISGFIKYLKSKV</sequence>
<evidence type="ECO:0000313" key="1">
    <source>
        <dbReference type="EMBL" id="OGK24630.1"/>
    </source>
</evidence>
<dbReference type="CDD" id="cd16377">
    <property type="entry name" value="23S_rRNA_IVP_like"/>
    <property type="match status" value="1"/>
</dbReference>
<dbReference type="Pfam" id="PF05635">
    <property type="entry name" value="23S_rRNA_IVP"/>
    <property type="match status" value="1"/>
</dbReference>
<dbReference type="EMBL" id="MFZO01000031">
    <property type="protein sequence ID" value="OGK24630.1"/>
    <property type="molecule type" value="Genomic_DNA"/>
</dbReference>
<dbReference type="InterPro" id="IPR012657">
    <property type="entry name" value="23S_rRNA-intervening_sequence"/>
</dbReference>
<comment type="caution">
    <text evidence="1">The sequence shown here is derived from an EMBL/GenBank/DDBJ whole genome shotgun (WGS) entry which is preliminary data.</text>
</comment>
<dbReference type="Proteomes" id="UP000177913">
    <property type="component" value="Unassembled WGS sequence"/>
</dbReference>
<proteinExistence type="predicted"/>
<accession>A0A1F7GZS7</accession>
<protein>
    <recommendedName>
        <fullName evidence="3">Four helix bundle protein</fullName>
    </recommendedName>
</protein>
<gene>
    <name evidence="1" type="ORF">A3C25_01480</name>
</gene>
<dbReference type="NCBIfam" id="TIGR02436">
    <property type="entry name" value="four helix bundle protein"/>
    <property type="match status" value="1"/>
</dbReference>
<organism evidence="1 2">
    <name type="scientific">Candidatus Roizmanbacteria bacterium RIFCSPHIGHO2_02_FULL_38_11</name>
    <dbReference type="NCBI Taxonomy" id="1802039"/>
    <lineage>
        <taxon>Bacteria</taxon>
        <taxon>Candidatus Roizmaniibacteriota</taxon>
    </lineage>
</organism>
<evidence type="ECO:0000313" key="2">
    <source>
        <dbReference type="Proteomes" id="UP000177913"/>
    </source>
</evidence>
<dbReference type="SUPFAM" id="SSF158446">
    <property type="entry name" value="IVS-encoded protein-like"/>
    <property type="match status" value="1"/>
</dbReference>
<name>A0A1F7GZS7_9BACT</name>
<dbReference type="InterPro" id="IPR036583">
    <property type="entry name" value="23S_rRNA_IVS_sf"/>
</dbReference>
<dbReference type="Gene3D" id="1.20.1440.60">
    <property type="entry name" value="23S rRNA-intervening sequence"/>
    <property type="match status" value="1"/>
</dbReference>